<proteinExistence type="predicted"/>
<keyword evidence="1" id="KW-0472">Membrane</keyword>
<evidence type="ECO:0000313" key="3">
    <source>
        <dbReference type="Proteomes" id="UP001597318"/>
    </source>
</evidence>
<feature type="transmembrane region" description="Helical" evidence="1">
    <location>
        <begin position="266"/>
        <end position="286"/>
    </location>
</feature>
<keyword evidence="3" id="KW-1185">Reference proteome</keyword>
<keyword evidence="1" id="KW-0812">Transmembrane</keyword>
<feature type="transmembrane region" description="Helical" evidence="1">
    <location>
        <begin position="470"/>
        <end position="487"/>
    </location>
</feature>
<feature type="transmembrane region" description="Helical" evidence="1">
    <location>
        <begin position="370"/>
        <end position="389"/>
    </location>
</feature>
<evidence type="ECO:0000256" key="1">
    <source>
        <dbReference type="SAM" id="Phobius"/>
    </source>
</evidence>
<organism evidence="2 3">
    <name type="scientific">Metabacillus endolithicus</name>
    <dbReference type="NCBI Taxonomy" id="1535204"/>
    <lineage>
        <taxon>Bacteria</taxon>
        <taxon>Bacillati</taxon>
        <taxon>Bacillota</taxon>
        <taxon>Bacilli</taxon>
        <taxon>Bacillales</taxon>
        <taxon>Bacillaceae</taxon>
        <taxon>Metabacillus</taxon>
    </lineage>
</organism>
<dbReference type="Proteomes" id="UP001597318">
    <property type="component" value="Unassembled WGS sequence"/>
</dbReference>
<protein>
    <submittedName>
        <fullName evidence="2">ABC transporter permease</fullName>
    </submittedName>
</protein>
<feature type="transmembrane region" description="Helical" evidence="1">
    <location>
        <begin position="499"/>
        <end position="519"/>
    </location>
</feature>
<evidence type="ECO:0000313" key="2">
    <source>
        <dbReference type="EMBL" id="MFD2212144.1"/>
    </source>
</evidence>
<sequence>MINRGIFLQIVVADFLERARTYAYFMTLLVTIIVSFLFIPSSEAYYGTVVISGYRGIYNSAWIGISMALSVNSFLSLVGFYLVKNTIDRDIQSKVGQIIGTSPLKKSKYMFGKFISNLLLLLSIVLISFFMSIFMQWIRGEENNIIIGDLFLSYFIFIIPVMFVIAALALLFEANNILRGKVGNGIYFLLWSLFLQYAFTIQIGPVQVSSLLSTEIIYNMITTDYKQLFPNSLLKVEDGIVSLDGPLKRFEWNGVNWNIGLIASRIPWLILSMLFIIFATCVFKGFDDVKVTSKILWNRRKKKEVSPANSWNSITELTSISPIQFKYSFFHHLYAEIILLLKGLSIWWYMIAGIIILASILAPVSVSREYLSVLSWLWPLFIWSSMGVREARYYTSNIIFSSPFPVSRQITLTWLAGVFIAIGTGIGYAIKLVIIGDVTGLFAWLIGCLYIPSLAFSLGIWTKTNKSFELIYLSIVFIGIFNNIRVFDFLGITEGTSKSVIPIVYLFITIMLLISTFYGRYLQTKS</sequence>
<dbReference type="RefSeq" id="WP_247342980.1">
    <property type="nucleotide sequence ID" value="NZ_CP095550.1"/>
</dbReference>
<comment type="caution">
    <text evidence="2">The sequence shown here is derived from an EMBL/GenBank/DDBJ whole genome shotgun (WGS) entry which is preliminary data.</text>
</comment>
<dbReference type="EMBL" id="JBHUIK010000001">
    <property type="protein sequence ID" value="MFD2212144.1"/>
    <property type="molecule type" value="Genomic_DNA"/>
</dbReference>
<feature type="transmembrane region" description="Helical" evidence="1">
    <location>
        <begin position="346"/>
        <end position="364"/>
    </location>
</feature>
<feature type="transmembrane region" description="Helical" evidence="1">
    <location>
        <begin position="441"/>
        <end position="461"/>
    </location>
</feature>
<feature type="transmembrane region" description="Helical" evidence="1">
    <location>
        <begin position="184"/>
        <end position="203"/>
    </location>
</feature>
<name>A0ABW5BRF4_9BACI</name>
<keyword evidence="1" id="KW-1133">Transmembrane helix</keyword>
<feature type="transmembrane region" description="Helical" evidence="1">
    <location>
        <begin position="21"/>
        <end position="41"/>
    </location>
</feature>
<feature type="transmembrane region" description="Helical" evidence="1">
    <location>
        <begin position="150"/>
        <end position="172"/>
    </location>
</feature>
<reference evidence="3" key="1">
    <citation type="journal article" date="2019" name="Int. J. Syst. Evol. Microbiol.">
        <title>The Global Catalogue of Microorganisms (GCM) 10K type strain sequencing project: providing services to taxonomists for standard genome sequencing and annotation.</title>
        <authorList>
            <consortium name="The Broad Institute Genomics Platform"/>
            <consortium name="The Broad Institute Genome Sequencing Center for Infectious Disease"/>
            <person name="Wu L."/>
            <person name="Ma J."/>
        </authorList>
    </citation>
    <scope>NUCLEOTIDE SEQUENCE [LARGE SCALE GENOMIC DNA]</scope>
    <source>
        <strain evidence="3">CGMCC 1.15474</strain>
    </source>
</reference>
<feature type="transmembrane region" description="Helical" evidence="1">
    <location>
        <begin position="61"/>
        <end position="83"/>
    </location>
</feature>
<gene>
    <name evidence="2" type="ORF">ACFSKK_00290</name>
</gene>
<feature type="transmembrane region" description="Helical" evidence="1">
    <location>
        <begin position="410"/>
        <end position="435"/>
    </location>
</feature>
<feature type="transmembrane region" description="Helical" evidence="1">
    <location>
        <begin position="114"/>
        <end position="138"/>
    </location>
</feature>
<accession>A0ABW5BRF4</accession>